<keyword evidence="6" id="KW-0472">Membrane</keyword>
<dbReference type="Proteomes" id="UP000249402">
    <property type="component" value="Unassembled WGS sequence"/>
</dbReference>
<keyword evidence="3" id="KW-0274">FAD</keyword>
<dbReference type="InterPro" id="IPR023753">
    <property type="entry name" value="FAD/NAD-binding_dom"/>
</dbReference>
<dbReference type="PRINTS" id="PR00411">
    <property type="entry name" value="PNDRDTASEI"/>
</dbReference>
<evidence type="ECO:0000259" key="7">
    <source>
        <dbReference type="Pfam" id="PF07992"/>
    </source>
</evidence>
<proteinExistence type="inferred from homology"/>
<dbReference type="AlphaFoldDB" id="A0A395GIV7"/>
<dbReference type="Pfam" id="PF07992">
    <property type="entry name" value="Pyr_redox_2"/>
    <property type="match status" value="1"/>
</dbReference>
<gene>
    <name evidence="8" type="ORF">BO80DRAFT_429911</name>
</gene>
<keyword evidence="5" id="KW-0520">NAD</keyword>
<evidence type="ECO:0000256" key="5">
    <source>
        <dbReference type="ARBA" id="ARBA00023027"/>
    </source>
</evidence>
<evidence type="ECO:0000256" key="1">
    <source>
        <dbReference type="ARBA" id="ARBA00005272"/>
    </source>
</evidence>
<name>A0A395GIV7_9EURO</name>
<dbReference type="VEuPathDB" id="FungiDB:BO80DRAFT_429911"/>
<evidence type="ECO:0000313" key="8">
    <source>
        <dbReference type="EMBL" id="RAK95379.1"/>
    </source>
</evidence>
<dbReference type="EMBL" id="KZ824494">
    <property type="protein sequence ID" value="RAK95379.1"/>
    <property type="molecule type" value="Genomic_DNA"/>
</dbReference>
<keyword evidence="6" id="KW-0812">Transmembrane</keyword>
<dbReference type="PANTHER" id="PTHR43706">
    <property type="entry name" value="NADH DEHYDROGENASE"/>
    <property type="match status" value="1"/>
</dbReference>
<reference evidence="8 9" key="1">
    <citation type="submission" date="2018-02" db="EMBL/GenBank/DDBJ databases">
        <title>The genomes of Aspergillus section Nigri reveals drivers in fungal speciation.</title>
        <authorList>
            <consortium name="DOE Joint Genome Institute"/>
            <person name="Vesth T.C."/>
            <person name="Nybo J."/>
            <person name="Theobald S."/>
            <person name="Brandl J."/>
            <person name="Frisvad J.C."/>
            <person name="Nielsen K.F."/>
            <person name="Lyhne E.K."/>
            <person name="Kogle M.E."/>
            <person name="Kuo A."/>
            <person name="Riley R."/>
            <person name="Clum A."/>
            <person name="Nolan M."/>
            <person name="Lipzen A."/>
            <person name="Salamov A."/>
            <person name="Henrissat B."/>
            <person name="Wiebenga A."/>
            <person name="De vries R.P."/>
            <person name="Grigoriev I.V."/>
            <person name="Mortensen U.H."/>
            <person name="Andersen M.R."/>
            <person name="Baker S.E."/>
        </authorList>
    </citation>
    <scope>NUCLEOTIDE SEQUENCE [LARGE SCALE GENOMIC DNA]</scope>
    <source>
        <strain evidence="8 9">CBS 121593</strain>
    </source>
</reference>
<evidence type="ECO:0000256" key="3">
    <source>
        <dbReference type="ARBA" id="ARBA00022827"/>
    </source>
</evidence>
<evidence type="ECO:0000256" key="4">
    <source>
        <dbReference type="ARBA" id="ARBA00023002"/>
    </source>
</evidence>
<comment type="similarity">
    <text evidence="1">Belongs to the NADH dehydrogenase family.</text>
</comment>
<feature type="transmembrane region" description="Helical" evidence="6">
    <location>
        <begin position="25"/>
        <end position="46"/>
    </location>
</feature>
<feature type="domain" description="FAD/NAD(P)-binding" evidence="7">
    <location>
        <begin position="31"/>
        <end position="336"/>
    </location>
</feature>
<dbReference type="GeneID" id="37225452"/>
<keyword evidence="2" id="KW-0285">Flavoprotein</keyword>
<dbReference type="RefSeq" id="XP_025569707.1">
    <property type="nucleotide sequence ID" value="XM_025720587.1"/>
</dbReference>
<organism evidence="8 9">
    <name type="scientific">Aspergillus ibericus CBS 121593</name>
    <dbReference type="NCBI Taxonomy" id="1448316"/>
    <lineage>
        <taxon>Eukaryota</taxon>
        <taxon>Fungi</taxon>
        <taxon>Dikarya</taxon>
        <taxon>Ascomycota</taxon>
        <taxon>Pezizomycotina</taxon>
        <taxon>Eurotiomycetes</taxon>
        <taxon>Eurotiomycetidae</taxon>
        <taxon>Eurotiales</taxon>
        <taxon>Aspergillaceae</taxon>
        <taxon>Aspergillus</taxon>
        <taxon>Aspergillus subgen. Circumdati</taxon>
    </lineage>
</organism>
<keyword evidence="6" id="KW-1133">Transmembrane helix</keyword>
<dbReference type="InterPro" id="IPR045024">
    <property type="entry name" value="NDH-2"/>
</dbReference>
<dbReference type="STRING" id="1448316.A0A395GIV7"/>
<sequence length="435" mass="46588">MACLMISSTASYFTPKQLLISKLCYILNMAKIIIIGAGFAGVWSALSAKRLLNLKNKEDVEVIVIAPEPTMIMRIRLYENNASSMTHPLGPLFEAAGIKYVQGTVTTIQPEAHTILVQSPSYIESSMTYDRLVLAAGSTLTQPHGIPGLQEHAFNIDSLPSATKLEDHLKSLAALPATPARDTIVICGAGFTGIELATELPKRLKHLPNPRIILIDIADSIGPELGPGPRPIITQALHDLKIEVKLNSAITSISADTITLSSGDQIATKTTIWTAGVTATPLTHQIPCPRDKSSRLHVTQHLRVPSTPDIFATGDAACVLADNDGHYALMSCQHALELGRVAGHNAAADFLGEAVVEYSQPGYVTCLDLGAWGAVVSGGWEREVKFVGELAKRVKGFINGKAVYPPTDAREALIAAEPGLYKADELLEEIIRVVG</sequence>
<evidence type="ECO:0000313" key="9">
    <source>
        <dbReference type="Proteomes" id="UP000249402"/>
    </source>
</evidence>
<accession>A0A395GIV7</accession>
<keyword evidence="4" id="KW-0560">Oxidoreductase</keyword>
<dbReference type="PRINTS" id="PR00368">
    <property type="entry name" value="FADPNR"/>
</dbReference>
<dbReference type="OrthoDB" id="5376590at2759"/>
<evidence type="ECO:0000256" key="2">
    <source>
        <dbReference type="ARBA" id="ARBA00022630"/>
    </source>
</evidence>
<dbReference type="Gene3D" id="3.50.50.100">
    <property type="match status" value="1"/>
</dbReference>
<dbReference type="SUPFAM" id="SSF51905">
    <property type="entry name" value="FAD/NAD(P)-binding domain"/>
    <property type="match status" value="1"/>
</dbReference>
<evidence type="ECO:0000256" key="6">
    <source>
        <dbReference type="SAM" id="Phobius"/>
    </source>
</evidence>
<dbReference type="InterPro" id="IPR036188">
    <property type="entry name" value="FAD/NAD-bd_sf"/>
</dbReference>
<dbReference type="PANTHER" id="PTHR43706:SF45">
    <property type="entry name" value="NADH DEHYDROGENASE-LIKE PROTEIN RV1812C"/>
    <property type="match status" value="1"/>
</dbReference>
<protein>
    <submittedName>
        <fullName evidence="8">FAD/NAD(P)-binding domain-containing protein</fullName>
    </submittedName>
</protein>
<dbReference type="GO" id="GO:0003954">
    <property type="term" value="F:NADH dehydrogenase activity"/>
    <property type="evidence" value="ECO:0007669"/>
    <property type="project" value="InterPro"/>
</dbReference>
<keyword evidence="9" id="KW-1185">Reference proteome</keyword>